<dbReference type="NCBIfam" id="TIGR00329">
    <property type="entry name" value="gcp_kae1"/>
    <property type="match status" value="1"/>
</dbReference>
<accession>A0ABV3Y0K1</accession>
<dbReference type="InterPro" id="IPR000905">
    <property type="entry name" value="Gcp-like_dom"/>
</dbReference>
<dbReference type="EC" id="2.3.1.234" evidence="7"/>
<evidence type="ECO:0000256" key="5">
    <source>
        <dbReference type="ARBA" id="ARBA00023315"/>
    </source>
</evidence>
<keyword evidence="11" id="KW-1185">Reference proteome</keyword>
<comment type="cofactor">
    <cofactor evidence="7">
        <name>Fe(2+)</name>
        <dbReference type="ChEBI" id="CHEBI:29033"/>
    </cofactor>
    <text evidence="7">Binds 1 Fe(2+) ion per subunit.</text>
</comment>
<evidence type="ECO:0000256" key="8">
    <source>
        <dbReference type="SAM" id="MobiDB-lite"/>
    </source>
</evidence>
<name>A0ABV3Y0K1_9ACTN</name>
<keyword evidence="5 7" id="KW-0012">Acyltransferase</keyword>
<evidence type="ECO:0000256" key="2">
    <source>
        <dbReference type="ARBA" id="ARBA00022694"/>
    </source>
</evidence>
<evidence type="ECO:0000256" key="4">
    <source>
        <dbReference type="ARBA" id="ARBA00023004"/>
    </source>
</evidence>
<comment type="subcellular location">
    <subcellularLocation>
        <location evidence="7">Cytoplasm</location>
    </subcellularLocation>
</comment>
<dbReference type="PANTHER" id="PTHR11735">
    <property type="entry name" value="TRNA N6-ADENOSINE THREONYLCARBAMOYLTRANSFERASE"/>
    <property type="match status" value="1"/>
</dbReference>
<keyword evidence="4 7" id="KW-0408">Iron</keyword>
<feature type="binding site" evidence="7">
    <location>
        <position position="153"/>
    </location>
    <ligand>
        <name>Fe cation</name>
        <dbReference type="ChEBI" id="CHEBI:24875"/>
    </ligand>
</feature>
<comment type="caution">
    <text evidence="10">The sequence shown here is derived from an EMBL/GenBank/DDBJ whole genome shotgun (WGS) entry which is preliminary data.</text>
</comment>
<feature type="region of interest" description="Disordered" evidence="8">
    <location>
        <begin position="1"/>
        <end position="29"/>
    </location>
</feature>
<dbReference type="Pfam" id="PF00814">
    <property type="entry name" value="TsaD"/>
    <property type="match status" value="1"/>
</dbReference>
<dbReference type="PANTHER" id="PTHR11735:SF6">
    <property type="entry name" value="TRNA N6-ADENOSINE THREONYLCARBAMOYLTRANSFERASE, MITOCHONDRIAL"/>
    <property type="match status" value="1"/>
</dbReference>
<dbReference type="Proteomes" id="UP001560267">
    <property type="component" value="Unassembled WGS sequence"/>
</dbReference>
<feature type="binding site" evidence="7">
    <location>
        <position position="225"/>
    </location>
    <ligand>
        <name>substrate</name>
    </ligand>
</feature>
<dbReference type="GO" id="GO:0061711">
    <property type="term" value="F:tRNA N(6)-L-threonylcarbamoyladenine synthase activity"/>
    <property type="evidence" value="ECO:0007669"/>
    <property type="project" value="UniProtKB-EC"/>
</dbReference>
<dbReference type="EMBL" id="JBFSHR010000003">
    <property type="protein sequence ID" value="MEX6428486.1"/>
    <property type="molecule type" value="Genomic_DNA"/>
</dbReference>
<keyword evidence="1 7" id="KW-0808">Transferase</keyword>
<dbReference type="InterPro" id="IPR022450">
    <property type="entry name" value="TsaD"/>
</dbReference>
<comment type="catalytic activity">
    <reaction evidence="6 7">
        <text>L-threonylcarbamoyladenylate + adenosine(37) in tRNA = N(6)-L-threonylcarbamoyladenosine(37) in tRNA + AMP + H(+)</text>
        <dbReference type="Rhea" id="RHEA:37059"/>
        <dbReference type="Rhea" id="RHEA-COMP:10162"/>
        <dbReference type="Rhea" id="RHEA-COMP:10163"/>
        <dbReference type="ChEBI" id="CHEBI:15378"/>
        <dbReference type="ChEBI" id="CHEBI:73682"/>
        <dbReference type="ChEBI" id="CHEBI:74411"/>
        <dbReference type="ChEBI" id="CHEBI:74418"/>
        <dbReference type="ChEBI" id="CHEBI:456215"/>
        <dbReference type="EC" id="2.3.1.234"/>
    </reaction>
</comment>
<evidence type="ECO:0000256" key="7">
    <source>
        <dbReference type="HAMAP-Rule" id="MF_01445"/>
    </source>
</evidence>
<dbReference type="HAMAP" id="MF_01445">
    <property type="entry name" value="TsaD"/>
    <property type="match status" value="1"/>
</dbReference>
<keyword evidence="7" id="KW-0963">Cytoplasm</keyword>
<comment type="function">
    <text evidence="7">Required for the formation of a threonylcarbamoyl group on adenosine at position 37 (t(6)A37) in tRNAs that read codons beginning with adenine. Is involved in the transfer of the threonylcarbamoyl moiety of threonylcarbamoyl-AMP (TC-AMP) to the N6 group of A37, together with TsaE and TsaB. TsaD likely plays a direct catalytic role in this reaction.</text>
</comment>
<proteinExistence type="inferred from homology"/>
<evidence type="ECO:0000259" key="9">
    <source>
        <dbReference type="Pfam" id="PF00814"/>
    </source>
</evidence>
<protein>
    <recommendedName>
        <fullName evidence="7">tRNA N6-adenosine threonylcarbamoyltransferase</fullName>
        <ecNumber evidence="7">2.3.1.234</ecNumber>
    </recommendedName>
    <alternativeName>
        <fullName evidence="7">N6-L-threonylcarbamoyladenine synthase</fullName>
        <shortName evidence="7">t(6)A synthase</shortName>
    </alternativeName>
    <alternativeName>
        <fullName evidence="7">t(6)A37 threonylcarbamoyladenosine biosynthesis protein TsaD</fullName>
    </alternativeName>
    <alternativeName>
        <fullName evidence="7">tRNA threonylcarbamoyladenosine biosynthesis protein TsaD</fullName>
    </alternativeName>
</protein>
<dbReference type="InterPro" id="IPR043129">
    <property type="entry name" value="ATPase_NBD"/>
</dbReference>
<evidence type="ECO:0000256" key="6">
    <source>
        <dbReference type="ARBA" id="ARBA00048117"/>
    </source>
</evidence>
<keyword evidence="3 7" id="KW-0479">Metal-binding</keyword>
<organism evidence="10 11">
    <name type="scientific">Ferrimicrobium acidiphilum</name>
    <dbReference type="NCBI Taxonomy" id="121039"/>
    <lineage>
        <taxon>Bacteria</taxon>
        <taxon>Bacillati</taxon>
        <taxon>Actinomycetota</taxon>
        <taxon>Acidimicrobiia</taxon>
        <taxon>Acidimicrobiales</taxon>
        <taxon>Acidimicrobiaceae</taxon>
        <taxon>Ferrimicrobium</taxon>
    </lineage>
</organism>
<evidence type="ECO:0000313" key="11">
    <source>
        <dbReference type="Proteomes" id="UP001560267"/>
    </source>
</evidence>
<reference evidence="10 11" key="1">
    <citation type="submission" date="2024-07" db="EMBL/GenBank/DDBJ databases">
        <title>Draft Genome Sequence of Ferrimicrobium acidiphilum Strain YE2023, Isolated from a Pulp of Bioleach Reactor.</title>
        <authorList>
            <person name="Elkina Y.A."/>
            <person name="Bulaeva A.G."/>
            <person name="Beletsky A.V."/>
            <person name="Mardanov A.V."/>
        </authorList>
    </citation>
    <scope>NUCLEOTIDE SEQUENCE [LARGE SCALE GENOMIC DNA]</scope>
    <source>
        <strain evidence="10 11">YE2023</strain>
    </source>
</reference>
<feature type="binding site" evidence="7">
    <location>
        <begin position="175"/>
        <end position="179"/>
    </location>
    <ligand>
        <name>substrate</name>
    </ligand>
</feature>
<feature type="binding site" evidence="7">
    <location>
        <position position="157"/>
    </location>
    <ligand>
        <name>Fe cation</name>
        <dbReference type="ChEBI" id="CHEBI:24875"/>
    </ligand>
</feature>
<feature type="binding site" evidence="7">
    <location>
        <position position="310"/>
    </location>
    <ligand>
        <name>substrate</name>
    </ligand>
</feature>
<dbReference type="Gene3D" id="3.30.420.40">
    <property type="match status" value="2"/>
</dbReference>
<feature type="domain" description="Gcp-like" evidence="9">
    <location>
        <begin position="65"/>
        <end position="344"/>
    </location>
</feature>
<dbReference type="InterPro" id="IPR017861">
    <property type="entry name" value="KAE1/TsaD"/>
</dbReference>
<dbReference type="NCBIfam" id="TIGR03723">
    <property type="entry name" value="T6A_TsaD_YgjD"/>
    <property type="match status" value="1"/>
</dbReference>
<evidence type="ECO:0000313" key="10">
    <source>
        <dbReference type="EMBL" id="MEX6428486.1"/>
    </source>
</evidence>
<feature type="binding site" evidence="7">
    <location>
        <position position="208"/>
    </location>
    <ligand>
        <name>substrate</name>
    </ligand>
</feature>
<feature type="binding site" evidence="7">
    <location>
        <position position="338"/>
    </location>
    <ligand>
        <name>Fe cation</name>
        <dbReference type="ChEBI" id="CHEBI:24875"/>
    </ligand>
</feature>
<feature type="binding site" evidence="7">
    <location>
        <position position="221"/>
    </location>
    <ligand>
        <name>substrate</name>
    </ligand>
</feature>
<comment type="similarity">
    <text evidence="7">Belongs to the KAE1 / TsaD family.</text>
</comment>
<sequence>MAKGAPTLGNGSVSMHAGRGDTASNSEVAFSSETPSTLSLVDAGVILGIETSCDETAVAVLAGTEVRSSIIHSQVEIHASFGGVVPELAARAHDQAILETVGRALVDAGLGLEDLDAIAVTNGPGLPGALMVGVASAQGLALGRGLPLYPVDHMEGHLFAAALEAAVALPALVLLVSGGHTEMIAVESPGRYRLVGRTKDDAAGEAFDKIARLLDLGYPGGPAIERAAAGEVDPDLVFPRGMRSEGLDFSFSGLKTSVMSFVRTHPEVGVTPIATAFQLAAIDSLMIKVERALSMAPYASLVIGGGVAANELLRDRVREAAKVYGIASAIPSKRYCTDNGAMIAAAAAFHRSLGDPGVVAVDADPQRMLIA</sequence>
<keyword evidence="2 7" id="KW-0819">tRNA processing</keyword>
<evidence type="ECO:0000256" key="1">
    <source>
        <dbReference type="ARBA" id="ARBA00022679"/>
    </source>
</evidence>
<dbReference type="SUPFAM" id="SSF53067">
    <property type="entry name" value="Actin-like ATPase domain"/>
    <property type="match status" value="1"/>
</dbReference>
<gene>
    <name evidence="7 10" type="primary">tsaD</name>
    <name evidence="10" type="ORF">AB6A68_01335</name>
</gene>
<evidence type="ECO:0000256" key="3">
    <source>
        <dbReference type="ARBA" id="ARBA00022723"/>
    </source>
</evidence>
<dbReference type="PRINTS" id="PR00789">
    <property type="entry name" value="OSIALOPTASE"/>
</dbReference>